<dbReference type="EMBL" id="JAVDTI010000007">
    <property type="protein sequence ID" value="MDR6808592.1"/>
    <property type="molecule type" value="Genomic_DNA"/>
</dbReference>
<accession>A0ABU1R5U7</accession>
<proteinExistence type="predicted"/>
<keyword evidence="2" id="KW-1185">Reference proteome</keyword>
<reference evidence="1 2" key="1">
    <citation type="submission" date="2023-07" db="EMBL/GenBank/DDBJ databases">
        <title>Sorghum-associated microbial communities from plants grown in Nebraska, USA.</title>
        <authorList>
            <person name="Schachtman D."/>
        </authorList>
    </citation>
    <scope>NUCLEOTIDE SEQUENCE [LARGE SCALE GENOMIC DNA]</scope>
    <source>
        <strain evidence="1 2">BE57</strain>
    </source>
</reference>
<name>A0ABU1R5U7_9BACT</name>
<dbReference type="Proteomes" id="UP001264980">
    <property type="component" value="Unassembled WGS sequence"/>
</dbReference>
<evidence type="ECO:0000313" key="2">
    <source>
        <dbReference type="Proteomes" id="UP001264980"/>
    </source>
</evidence>
<organism evidence="1 2">
    <name type="scientific">Dyadobacter fermentans</name>
    <dbReference type="NCBI Taxonomy" id="94254"/>
    <lineage>
        <taxon>Bacteria</taxon>
        <taxon>Pseudomonadati</taxon>
        <taxon>Bacteroidota</taxon>
        <taxon>Cytophagia</taxon>
        <taxon>Cytophagales</taxon>
        <taxon>Spirosomataceae</taxon>
        <taxon>Dyadobacter</taxon>
    </lineage>
</organism>
<gene>
    <name evidence="1" type="ORF">J2W84_005656</name>
</gene>
<sequence>MMLYLPLQIFQGAGIVFQAQRIFILFSPGITQSITLKPGSIHSLRFMH</sequence>
<comment type="caution">
    <text evidence="1">The sequence shown here is derived from an EMBL/GenBank/DDBJ whole genome shotgun (WGS) entry which is preliminary data.</text>
</comment>
<protein>
    <submittedName>
        <fullName evidence="1">Uncharacterized protein</fullName>
    </submittedName>
</protein>
<evidence type="ECO:0000313" key="1">
    <source>
        <dbReference type="EMBL" id="MDR6808592.1"/>
    </source>
</evidence>